<dbReference type="AlphaFoldDB" id="X1DX12"/>
<organism evidence="1">
    <name type="scientific">marine sediment metagenome</name>
    <dbReference type="NCBI Taxonomy" id="412755"/>
    <lineage>
        <taxon>unclassified sequences</taxon>
        <taxon>metagenomes</taxon>
        <taxon>ecological metagenomes</taxon>
    </lineage>
</organism>
<name>X1DX12_9ZZZZ</name>
<gene>
    <name evidence="1" type="ORF">S01H4_37525</name>
</gene>
<proteinExistence type="predicted"/>
<comment type="caution">
    <text evidence="1">The sequence shown here is derived from an EMBL/GenBank/DDBJ whole genome shotgun (WGS) entry which is preliminary data.</text>
</comment>
<dbReference type="EMBL" id="BART01020168">
    <property type="protein sequence ID" value="GAH00933.1"/>
    <property type="molecule type" value="Genomic_DNA"/>
</dbReference>
<sequence>MSKQKLKKSSTAGRRRTQAPKIVERNHVVTFECPFCFPPHPLMLQKESHCGTMLELKAIQRLYKGVKCAKCGESGGTLSKVKEKYQHAKDCLPGSILLPEDPVPSTSAKIAYYLPQFIRQFVSKRRQQVASRLNHEGEIIFAWLNI</sequence>
<reference evidence="1" key="1">
    <citation type="journal article" date="2014" name="Front. Microbiol.">
        <title>High frequency of phylogenetically diverse reductive dehalogenase-homologous genes in deep subseafloor sedimentary metagenomes.</title>
        <authorList>
            <person name="Kawai M."/>
            <person name="Futagami T."/>
            <person name="Toyoda A."/>
            <person name="Takaki Y."/>
            <person name="Nishi S."/>
            <person name="Hori S."/>
            <person name="Arai W."/>
            <person name="Tsubouchi T."/>
            <person name="Morono Y."/>
            <person name="Uchiyama I."/>
            <person name="Ito T."/>
            <person name="Fujiyama A."/>
            <person name="Inagaki F."/>
            <person name="Takami H."/>
        </authorList>
    </citation>
    <scope>NUCLEOTIDE SEQUENCE</scope>
    <source>
        <strain evidence="1">Expedition CK06-06</strain>
    </source>
</reference>
<protein>
    <submittedName>
        <fullName evidence="1">Uncharacterized protein</fullName>
    </submittedName>
</protein>
<evidence type="ECO:0000313" key="1">
    <source>
        <dbReference type="EMBL" id="GAH00933.1"/>
    </source>
</evidence>
<accession>X1DX12</accession>